<accession>A0A2A2FB36</accession>
<dbReference type="OrthoDB" id="5368544at2"/>
<reference evidence="2 3" key="1">
    <citation type="submission" date="2017-08" db="EMBL/GenBank/DDBJ databases">
        <title>Halovibrio sewagensis sp. nov., isolated from wastewater of high salinity.</title>
        <authorList>
            <person name="Dong X."/>
            <person name="Zhang G."/>
        </authorList>
    </citation>
    <scope>NUCLEOTIDE SEQUENCE [LARGE SCALE GENOMIC DNA]</scope>
    <source>
        <strain evidence="2 3">YL5-2</strain>
    </source>
</reference>
<dbReference type="EMBL" id="NSKD01000001">
    <property type="protein sequence ID" value="PAU81897.1"/>
    <property type="molecule type" value="Genomic_DNA"/>
</dbReference>
<keyword evidence="3" id="KW-1185">Reference proteome</keyword>
<name>A0A2A2FB36_9GAMM</name>
<evidence type="ECO:0000256" key="1">
    <source>
        <dbReference type="SAM" id="SignalP"/>
    </source>
</evidence>
<comment type="caution">
    <text evidence="2">The sequence shown here is derived from an EMBL/GenBank/DDBJ whole genome shotgun (WGS) entry which is preliminary data.</text>
</comment>
<keyword evidence="1" id="KW-0732">Signal</keyword>
<proteinExistence type="predicted"/>
<evidence type="ECO:0000313" key="3">
    <source>
        <dbReference type="Proteomes" id="UP000218896"/>
    </source>
</evidence>
<dbReference type="RefSeq" id="WP_095615997.1">
    <property type="nucleotide sequence ID" value="NZ_NSKD01000001.1"/>
</dbReference>
<feature type="chain" id="PRO_5013149698" evidence="1">
    <location>
        <begin position="21"/>
        <end position="131"/>
    </location>
</feature>
<protein>
    <submittedName>
        <fullName evidence="2">Phosphate ABC transporter substrate-binding protein</fullName>
    </submittedName>
</protein>
<dbReference type="Gene3D" id="3.40.190.10">
    <property type="entry name" value="Periplasmic binding protein-like II"/>
    <property type="match status" value="1"/>
</dbReference>
<gene>
    <name evidence="2" type="ORF">CK501_01730</name>
</gene>
<sequence length="131" mass="14153">MKTLRMIALAGLFAAPLSMADVVVIAHPDGPDNLSESDVRDLYLNRSKAATPFEIAEGSEVRAEFHEWITGRSNSQLQSFWAEQTFTGEGQPPAEVSDSARMVDEVAATPNSVGYADPADVDDSVSVILKR</sequence>
<evidence type="ECO:0000313" key="2">
    <source>
        <dbReference type="EMBL" id="PAU81897.1"/>
    </source>
</evidence>
<dbReference type="Proteomes" id="UP000218896">
    <property type="component" value="Unassembled WGS sequence"/>
</dbReference>
<dbReference type="SUPFAM" id="SSF53850">
    <property type="entry name" value="Periplasmic binding protein-like II"/>
    <property type="match status" value="1"/>
</dbReference>
<feature type="signal peptide" evidence="1">
    <location>
        <begin position="1"/>
        <end position="20"/>
    </location>
</feature>
<organism evidence="2 3">
    <name type="scientific">Halovibrio salipaludis</name>
    <dbReference type="NCBI Taxonomy" id="2032626"/>
    <lineage>
        <taxon>Bacteria</taxon>
        <taxon>Pseudomonadati</taxon>
        <taxon>Pseudomonadota</taxon>
        <taxon>Gammaproteobacteria</taxon>
        <taxon>Oceanospirillales</taxon>
        <taxon>Halomonadaceae</taxon>
        <taxon>Halovibrio</taxon>
    </lineage>
</organism>
<dbReference type="AlphaFoldDB" id="A0A2A2FB36"/>